<dbReference type="eggNOG" id="COG1207">
    <property type="taxonomic scope" value="Bacteria"/>
</dbReference>
<sequence>MTQARLSAAIVLAAGAGTRMRSATPKVLHRVAGRTLLDHVLAAAAPLGAPHSVVVVGHGREAVAASVEGRPGLRTVVQDRQAGTGHAVRVALGVLDGLRPADLVAVLPGDTPLLTSATLAALLRLHAESGAAASVLTALVDDPTGYGRIVRAQATVARPRAQTDAPVSEAQATPGQSQDQATASRATASGSVRAVVEQRDADPATAAIREINAGVYVFTVGALRSALGRLTTDNAQGEEYLTDVIGLLVTDGETVSAHVAPDAAETAGVNDRVQLAAAGAALRDRLARAAMLAGTTIVDPATTWIDADVTFEPDSTVLPNTHLRGATHLAAGSVVGPDTTLTDTTVEADAFVERSTVTRSWIGPGAGVGPYAHLRPGTRLGANGRIGAYVETKAAEIGAGTKVPHLAYVGDATIGERSNIGCSTVFANYDGVHKHRTVIGSDVKIGSDTVLVAPVVVGDGAYTGAGAIIKQDLPPGALGITEGRQRTIEGWVERSRPGTAAALAARRAQETSATKEAPAATEPLTMN</sequence>
<feature type="binding site" evidence="18">
    <location>
        <position position="26"/>
    </location>
    <ligand>
        <name>UDP-N-acetyl-alpha-D-glucosamine</name>
        <dbReference type="ChEBI" id="CHEBI:57705"/>
    </ligand>
</feature>
<dbReference type="GO" id="GO:0000902">
    <property type="term" value="P:cell morphogenesis"/>
    <property type="evidence" value="ECO:0007669"/>
    <property type="project" value="UniProtKB-UniRule"/>
</dbReference>
<dbReference type="HOGENOM" id="CLU_029499_15_2_11"/>
<feature type="compositionally biased region" description="Polar residues" evidence="19">
    <location>
        <begin position="170"/>
        <end position="190"/>
    </location>
</feature>
<dbReference type="AlphaFoldDB" id="E3JCK1"/>
<evidence type="ECO:0000256" key="13">
    <source>
        <dbReference type="ARBA" id="ARBA00023315"/>
    </source>
</evidence>
<comment type="pathway">
    <text evidence="18">Nucleotide-sugar biosynthesis; UDP-N-acetyl-alpha-D-glucosamine biosynthesis; N-acetyl-alpha-D-glucosamine 1-phosphate from alpha-D-glucosamine 6-phosphate (route II): step 2/2.</text>
</comment>
<dbReference type="STRING" id="298654.FraEuI1c_0619"/>
<comment type="subcellular location">
    <subcellularLocation>
        <location evidence="1 18">Cytoplasm</location>
    </subcellularLocation>
</comment>
<evidence type="ECO:0000259" key="20">
    <source>
        <dbReference type="Pfam" id="PF12804"/>
    </source>
</evidence>
<evidence type="ECO:0000256" key="4">
    <source>
        <dbReference type="ARBA" id="ARBA00022490"/>
    </source>
</evidence>
<feature type="binding site" evidence="18">
    <location>
        <begin position="428"/>
        <end position="429"/>
    </location>
    <ligand>
        <name>acetyl-CoA</name>
        <dbReference type="ChEBI" id="CHEBI:57288"/>
    </ligand>
</feature>
<protein>
    <recommendedName>
        <fullName evidence="18">Bifunctional protein GlmU</fullName>
    </recommendedName>
    <domain>
        <recommendedName>
            <fullName evidence="18">UDP-N-acetylglucosamine pyrophosphorylase</fullName>
            <ecNumber evidence="18">2.7.7.23</ecNumber>
        </recommendedName>
        <alternativeName>
            <fullName evidence="18">N-acetylglucosamine-1-phosphate uridyltransferase</fullName>
        </alternativeName>
    </domain>
    <domain>
        <recommendedName>
            <fullName evidence="18">Glucosamine-1-phosphate N-acetyltransferase</fullName>
            <ecNumber evidence="18">2.3.1.157</ecNumber>
        </recommendedName>
    </domain>
</protein>
<dbReference type="GO" id="GO:0003977">
    <property type="term" value="F:UDP-N-acetylglucosamine diphosphorylase activity"/>
    <property type="evidence" value="ECO:0007669"/>
    <property type="project" value="UniProtKB-UniRule"/>
</dbReference>
<evidence type="ECO:0000256" key="12">
    <source>
        <dbReference type="ARBA" id="ARBA00023268"/>
    </source>
</evidence>
<dbReference type="KEGG" id="fri:FraEuI1c_0619"/>
<dbReference type="RefSeq" id="WP_013421819.1">
    <property type="nucleotide sequence ID" value="NC_014666.1"/>
</dbReference>
<dbReference type="SUPFAM" id="SSF51161">
    <property type="entry name" value="Trimeric LpxA-like enzymes"/>
    <property type="match status" value="1"/>
</dbReference>
<feature type="binding site" evidence="18">
    <location>
        <position position="197"/>
    </location>
    <ligand>
        <name>UDP-N-acetyl-alpha-D-glucosamine</name>
        <dbReference type="ChEBI" id="CHEBI:57705"/>
    </ligand>
</feature>
<evidence type="ECO:0000256" key="18">
    <source>
        <dbReference type="HAMAP-Rule" id="MF_01631"/>
    </source>
</evidence>
<keyword evidence="5 18" id="KW-0808">Transferase</keyword>
<organism evidence="21 22">
    <name type="scientific">Pseudofrankia inefficax (strain DSM 45817 / CECT 9037 / DDB 130130 / EuI1c)</name>
    <name type="common">Frankia inefficax</name>
    <dbReference type="NCBI Taxonomy" id="298654"/>
    <lineage>
        <taxon>Bacteria</taxon>
        <taxon>Bacillati</taxon>
        <taxon>Actinomycetota</taxon>
        <taxon>Actinomycetes</taxon>
        <taxon>Frankiales</taxon>
        <taxon>Frankiaceae</taxon>
        <taxon>Pseudofrankia</taxon>
    </lineage>
</organism>
<comment type="caution">
    <text evidence="18">Lacks conserved residue(s) required for the propagation of feature annotation.</text>
</comment>
<keyword evidence="22" id="KW-1185">Reference proteome</keyword>
<dbReference type="InterPro" id="IPR005882">
    <property type="entry name" value="Bifunctional_GlmU"/>
</dbReference>
<dbReference type="HAMAP" id="MF_01631">
    <property type="entry name" value="GlmU"/>
    <property type="match status" value="1"/>
</dbReference>
<evidence type="ECO:0000256" key="14">
    <source>
        <dbReference type="ARBA" id="ARBA00023316"/>
    </source>
</evidence>
<name>E3JCK1_PSEI1</name>
<evidence type="ECO:0000256" key="11">
    <source>
        <dbReference type="ARBA" id="ARBA00022984"/>
    </source>
</evidence>
<keyword evidence="8 18" id="KW-0677">Repeat</keyword>
<feature type="binding site" evidence="18">
    <location>
        <position position="408"/>
    </location>
    <ligand>
        <name>UDP-N-acetyl-alpha-D-glucosamine</name>
        <dbReference type="ChEBI" id="CHEBI:57705"/>
    </ligand>
</feature>
<dbReference type="FunCoup" id="E3JCK1">
    <property type="interactions" value="82"/>
</dbReference>
<feature type="region of interest" description="Disordered" evidence="19">
    <location>
        <begin position="499"/>
        <end position="527"/>
    </location>
</feature>
<dbReference type="SUPFAM" id="SSF53448">
    <property type="entry name" value="Nucleotide-diphospho-sugar transferases"/>
    <property type="match status" value="1"/>
</dbReference>
<keyword evidence="7 18" id="KW-0479">Metal-binding</keyword>
<evidence type="ECO:0000256" key="7">
    <source>
        <dbReference type="ARBA" id="ARBA00022723"/>
    </source>
</evidence>
<evidence type="ECO:0000256" key="8">
    <source>
        <dbReference type="ARBA" id="ARBA00022737"/>
    </source>
</evidence>
<comment type="cofactor">
    <cofactor evidence="18">
        <name>Mg(2+)</name>
        <dbReference type="ChEBI" id="CHEBI:18420"/>
    </cofactor>
    <text evidence="18">Binds 1 Mg(2+) ion per subunit.</text>
</comment>
<keyword evidence="12 18" id="KW-0511">Multifunctional enzyme</keyword>
<feature type="binding site" evidence="18">
    <location>
        <begin position="83"/>
        <end position="84"/>
    </location>
    <ligand>
        <name>UDP-N-acetyl-alpha-D-glucosamine</name>
        <dbReference type="ChEBI" id="CHEBI:57705"/>
    </ligand>
</feature>
<feature type="binding site" evidence="18">
    <location>
        <begin position="12"/>
        <end position="15"/>
    </location>
    <ligand>
        <name>UDP-N-acetyl-alpha-D-glucosamine</name>
        <dbReference type="ChEBI" id="CHEBI:57705"/>
    </ligand>
</feature>
<feature type="domain" description="MobA-like NTP transferase" evidence="20">
    <location>
        <begin position="9"/>
        <end position="138"/>
    </location>
</feature>
<dbReference type="Gene3D" id="2.160.10.10">
    <property type="entry name" value="Hexapeptide repeat proteins"/>
    <property type="match status" value="1"/>
</dbReference>
<dbReference type="PANTHER" id="PTHR43584">
    <property type="entry name" value="NUCLEOTIDYL TRANSFERASE"/>
    <property type="match status" value="1"/>
</dbReference>
<comment type="catalytic activity">
    <reaction evidence="15 18">
        <text>alpha-D-glucosamine 1-phosphate + acetyl-CoA = N-acetyl-alpha-D-glucosamine 1-phosphate + CoA + H(+)</text>
        <dbReference type="Rhea" id="RHEA:13725"/>
        <dbReference type="ChEBI" id="CHEBI:15378"/>
        <dbReference type="ChEBI" id="CHEBI:57287"/>
        <dbReference type="ChEBI" id="CHEBI:57288"/>
        <dbReference type="ChEBI" id="CHEBI:57776"/>
        <dbReference type="ChEBI" id="CHEBI:58516"/>
        <dbReference type="EC" id="2.3.1.157"/>
    </reaction>
</comment>
<reference evidence="21 22" key="1">
    <citation type="submission" date="2010-10" db="EMBL/GenBank/DDBJ databases">
        <title>Complete sequence of Frankia sp. EuI1c.</title>
        <authorList>
            <consortium name="US DOE Joint Genome Institute"/>
            <person name="Lucas S."/>
            <person name="Copeland A."/>
            <person name="Lapidus A."/>
            <person name="Cheng J.-F."/>
            <person name="Bruce D."/>
            <person name="Goodwin L."/>
            <person name="Pitluck S."/>
            <person name="Chertkov O."/>
            <person name="Detter J.C."/>
            <person name="Han C."/>
            <person name="Tapia R."/>
            <person name="Land M."/>
            <person name="Hauser L."/>
            <person name="Jeffries C."/>
            <person name="Kyrpides N."/>
            <person name="Ivanova N."/>
            <person name="Mikhailova N."/>
            <person name="Beauchemin N."/>
            <person name="Sen A."/>
            <person name="Sur S.A."/>
            <person name="Gtari M."/>
            <person name="Wall L."/>
            <person name="Tisa L."/>
            <person name="Woyke T."/>
        </authorList>
    </citation>
    <scope>NUCLEOTIDE SEQUENCE [LARGE SCALE GENOMIC DNA]</scope>
    <source>
        <strain evidence="22">DSM 45817 / CECT 9037 / EuI1c</strain>
    </source>
</reference>
<comment type="subunit">
    <text evidence="18">Homotrimer.</text>
</comment>
<feature type="binding site" evidence="18">
    <location>
        <position position="78"/>
    </location>
    <ligand>
        <name>UDP-N-acetyl-alpha-D-glucosamine</name>
        <dbReference type="ChEBI" id="CHEBI:57705"/>
    </ligand>
</feature>
<feature type="binding site" evidence="18">
    <location>
        <position position="447"/>
    </location>
    <ligand>
        <name>acetyl-CoA</name>
        <dbReference type="ChEBI" id="CHEBI:57288"/>
    </ligand>
</feature>
<evidence type="ECO:0000256" key="9">
    <source>
        <dbReference type="ARBA" id="ARBA00022842"/>
    </source>
</evidence>
<dbReference type="GO" id="GO:0009245">
    <property type="term" value="P:lipid A biosynthetic process"/>
    <property type="evidence" value="ECO:0007669"/>
    <property type="project" value="UniProtKB-UniRule"/>
</dbReference>
<feature type="binding site" evidence="18">
    <location>
        <position position="393"/>
    </location>
    <ligand>
        <name>UDP-N-acetyl-alpha-D-glucosamine</name>
        <dbReference type="ChEBI" id="CHEBI:57705"/>
    </ligand>
</feature>
<dbReference type="Pfam" id="PF00132">
    <property type="entry name" value="Hexapep"/>
    <property type="match status" value="1"/>
</dbReference>
<dbReference type="InParanoid" id="E3JCK1"/>
<dbReference type="EMBL" id="CP002299">
    <property type="protein sequence ID" value="ADP78697.1"/>
    <property type="molecule type" value="Genomic_DNA"/>
</dbReference>
<evidence type="ECO:0000256" key="6">
    <source>
        <dbReference type="ARBA" id="ARBA00022695"/>
    </source>
</evidence>
<evidence type="ECO:0000313" key="22">
    <source>
        <dbReference type="Proteomes" id="UP000002484"/>
    </source>
</evidence>
<dbReference type="GO" id="GO:0005737">
    <property type="term" value="C:cytoplasm"/>
    <property type="evidence" value="ECO:0007669"/>
    <property type="project" value="UniProtKB-SubCell"/>
</dbReference>
<dbReference type="InterPro" id="IPR011004">
    <property type="entry name" value="Trimer_LpxA-like_sf"/>
</dbReference>
<feature type="region of interest" description="Pyrophosphorylase" evidence="18">
    <location>
        <begin position="1"/>
        <end position="272"/>
    </location>
</feature>
<dbReference type="CDD" id="cd02540">
    <property type="entry name" value="GT2_GlmU_N_bac"/>
    <property type="match status" value="1"/>
</dbReference>
<keyword evidence="4 18" id="KW-0963">Cytoplasm</keyword>
<dbReference type="GO" id="GO:0000287">
    <property type="term" value="F:magnesium ion binding"/>
    <property type="evidence" value="ECO:0007669"/>
    <property type="project" value="UniProtKB-UniRule"/>
</dbReference>
<feature type="region of interest" description="Disordered" evidence="19">
    <location>
        <begin position="157"/>
        <end position="196"/>
    </location>
</feature>
<evidence type="ECO:0000256" key="17">
    <source>
        <dbReference type="ARBA" id="ARBA00049628"/>
    </source>
</evidence>
<dbReference type="PANTHER" id="PTHR43584:SF3">
    <property type="entry name" value="BIFUNCTIONAL PROTEIN GLMU"/>
    <property type="match status" value="1"/>
</dbReference>
<gene>
    <name evidence="18" type="primary">glmU</name>
    <name evidence="21" type="ordered locus">FraEuI1c_0619</name>
</gene>
<evidence type="ECO:0000256" key="10">
    <source>
        <dbReference type="ARBA" id="ARBA00022960"/>
    </source>
</evidence>
<dbReference type="InterPro" id="IPR029044">
    <property type="entry name" value="Nucleotide-diphossugar_trans"/>
</dbReference>
<dbReference type="InterPro" id="IPR001451">
    <property type="entry name" value="Hexapep"/>
</dbReference>
<keyword evidence="11 18" id="KW-0573">Peptidoglycan synthesis</keyword>
<evidence type="ECO:0000256" key="15">
    <source>
        <dbReference type="ARBA" id="ARBA00048247"/>
    </source>
</evidence>
<feature type="binding site" evidence="18">
    <location>
        <position position="419"/>
    </location>
    <ligand>
        <name>UDP-N-acetyl-alpha-D-glucosamine</name>
        <dbReference type="ChEBI" id="CHEBI:57705"/>
    </ligand>
</feature>
<evidence type="ECO:0000256" key="5">
    <source>
        <dbReference type="ARBA" id="ARBA00022679"/>
    </source>
</evidence>
<feature type="binding site" evidence="18">
    <location>
        <position position="212"/>
    </location>
    <ligand>
        <name>UDP-N-acetyl-alpha-D-glucosamine</name>
        <dbReference type="ChEBI" id="CHEBI:57705"/>
    </ligand>
</feature>
<keyword evidence="14 18" id="KW-0961">Cell wall biogenesis/degradation</keyword>
<evidence type="ECO:0000256" key="3">
    <source>
        <dbReference type="ARBA" id="ARBA00007947"/>
    </source>
</evidence>
<feature type="binding site" evidence="18">
    <location>
        <position position="147"/>
    </location>
    <ligand>
        <name>UDP-N-acetyl-alpha-D-glucosamine</name>
        <dbReference type="ChEBI" id="CHEBI:57705"/>
    </ligand>
</feature>
<dbReference type="InterPro" id="IPR050065">
    <property type="entry name" value="GlmU-like"/>
</dbReference>
<feature type="binding site" evidence="18">
    <location>
        <position position="270"/>
    </location>
    <ligand>
        <name>Mg(2+)</name>
        <dbReference type="ChEBI" id="CHEBI:18420"/>
    </ligand>
</feature>
<feature type="binding site" evidence="18">
    <location>
        <position position="270"/>
    </location>
    <ligand>
        <name>UDP-N-acetyl-alpha-D-glucosamine</name>
        <dbReference type="ChEBI" id="CHEBI:57705"/>
    </ligand>
</feature>
<feature type="region of interest" description="N-acetyltransferase" evidence="18">
    <location>
        <begin position="294"/>
        <end position="527"/>
    </location>
</feature>
<comment type="similarity">
    <text evidence="3 18">In the N-terminal section; belongs to the N-acetylglucosamine-1-phosphate uridyltransferase family.</text>
</comment>
<keyword evidence="9 18" id="KW-0460">Magnesium</keyword>
<dbReference type="EC" id="2.7.7.23" evidence="18"/>
<comment type="function">
    <text evidence="17 18">Catalyzes the last two sequential reactions in the de novo biosynthetic pathway for UDP-N-acetylglucosamine (UDP-GlcNAc). The C-terminal domain catalyzes the transfer of acetyl group from acetyl coenzyme A to glucosamine-1-phosphate (GlcN-1-P) to produce N-acetylglucosamine-1-phosphate (GlcNAc-1-P), which is converted into UDP-GlcNAc by the transfer of uridine 5-monophosphate (from uridine 5-triphosphate), a reaction catalyzed by the N-terminal domain.</text>
</comment>
<evidence type="ECO:0000256" key="2">
    <source>
        <dbReference type="ARBA" id="ARBA00007707"/>
    </source>
</evidence>
<feature type="region of interest" description="Linker" evidence="18">
    <location>
        <begin position="273"/>
        <end position="293"/>
    </location>
</feature>
<comment type="pathway">
    <text evidence="18">Nucleotide-sugar biosynthesis; UDP-N-acetyl-alpha-D-glucosamine biosynthesis; UDP-N-acetyl-alpha-D-glucosamine from N-acetyl-alpha-D-glucosamine 1-phosphate: step 1/1.</text>
</comment>
<feature type="binding site" evidence="18">
    <location>
        <position position="110"/>
    </location>
    <ligand>
        <name>Mg(2+)</name>
        <dbReference type="ChEBI" id="CHEBI:18420"/>
    </ligand>
</feature>
<evidence type="ECO:0000256" key="19">
    <source>
        <dbReference type="SAM" id="MobiDB-lite"/>
    </source>
</evidence>
<dbReference type="InterPro" id="IPR025877">
    <property type="entry name" value="MobA-like_NTP_Trfase"/>
</dbReference>
<dbReference type="UniPathway" id="UPA00973"/>
<feature type="binding site" evidence="18">
    <location>
        <position position="465"/>
    </location>
    <ligand>
        <name>acetyl-CoA</name>
        <dbReference type="ChEBI" id="CHEBI:57288"/>
    </ligand>
</feature>
<dbReference type="Pfam" id="PF12804">
    <property type="entry name" value="NTP_transf_3"/>
    <property type="match status" value="1"/>
</dbReference>
<dbReference type="NCBIfam" id="TIGR01173">
    <property type="entry name" value="glmU"/>
    <property type="match status" value="1"/>
</dbReference>
<keyword evidence="10 18" id="KW-0133">Cell shape</keyword>
<evidence type="ECO:0000256" key="1">
    <source>
        <dbReference type="ARBA" id="ARBA00004496"/>
    </source>
</evidence>
<dbReference type="GO" id="GO:0006048">
    <property type="term" value="P:UDP-N-acetylglucosamine biosynthetic process"/>
    <property type="evidence" value="ECO:0007669"/>
    <property type="project" value="UniProtKB-UniPathway"/>
</dbReference>
<feature type="binding site" evidence="18">
    <location>
        <position position="375"/>
    </location>
    <ligand>
        <name>UDP-N-acetyl-alpha-D-glucosamine</name>
        <dbReference type="ChEBI" id="CHEBI:57705"/>
    </ligand>
</feature>
<dbReference type="GO" id="GO:0016020">
    <property type="term" value="C:membrane"/>
    <property type="evidence" value="ECO:0007669"/>
    <property type="project" value="GOC"/>
</dbReference>
<evidence type="ECO:0000313" key="21">
    <source>
        <dbReference type="EMBL" id="ADP78697.1"/>
    </source>
</evidence>
<evidence type="ECO:0000256" key="16">
    <source>
        <dbReference type="ARBA" id="ARBA00048493"/>
    </source>
</evidence>
<comment type="pathway">
    <text evidence="18">Bacterial outer membrane biogenesis; LPS lipid A biosynthesis.</text>
</comment>
<proteinExistence type="inferred from homology"/>
<accession>E3JCK1</accession>
<keyword evidence="13 18" id="KW-0012">Acyltransferase</keyword>
<dbReference type="Proteomes" id="UP000002484">
    <property type="component" value="Chromosome"/>
</dbReference>
<dbReference type="CDD" id="cd03353">
    <property type="entry name" value="LbH_GlmU_C"/>
    <property type="match status" value="1"/>
</dbReference>
<dbReference type="InterPro" id="IPR038009">
    <property type="entry name" value="GlmU_C_LbH"/>
</dbReference>
<dbReference type="GO" id="GO:0071555">
    <property type="term" value="P:cell wall organization"/>
    <property type="evidence" value="ECO:0007669"/>
    <property type="project" value="UniProtKB-KW"/>
</dbReference>
<dbReference type="OrthoDB" id="9775031at2"/>
<dbReference type="Gene3D" id="3.90.550.10">
    <property type="entry name" value="Spore Coat Polysaccharide Biosynthesis Protein SpsA, Chain A"/>
    <property type="match status" value="1"/>
</dbReference>
<keyword evidence="6 18" id="KW-0548">Nucleotidyltransferase</keyword>
<comment type="catalytic activity">
    <reaction evidence="16 18">
        <text>N-acetyl-alpha-D-glucosamine 1-phosphate + UTP + H(+) = UDP-N-acetyl-alpha-D-glucosamine + diphosphate</text>
        <dbReference type="Rhea" id="RHEA:13509"/>
        <dbReference type="ChEBI" id="CHEBI:15378"/>
        <dbReference type="ChEBI" id="CHEBI:33019"/>
        <dbReference type="ChEBI" id="CHEBI:46398"/>
        <dbReference type="ChEBI" id="CHEBI:57705"/>
        <dbReference type="ChEBI" id="CHEBI:57776"/>
        <dbReference type="EC" id="2.7.7.23"/>
    </reaction>
</comment>
<dbReference type="GO" id="GO:0019134">
    <property type="term" value="F:glucosamine-1-phosphate N-acetyltransferase activity"/>
    <property type="evidence" value="ECO:0007669"/>
    <property type="project" value="UniProtKB-UniRule"/>
</dbReference>
<dbReference type="GO" id="GO:0009252">
    <property type="term" value="P:peptidoglycan biosynthetic process"/>
    <property type="evidence" value="ECO:0007669"/>
    <property type="project" value="UniProtKB-UniRule"/>
</dbReference>
<dbReference type="UniPathway" id="UPA00113">
    <property type="reaction ID" value="UER00532"/>
</dbReference>
<dbReference type="EC" id="2.3.1.157" evidence="18"/>
<comment type="similarity">
    <text evidence="2 18">In the C-terminal section; belongs to the transferase hexapeptide repeat family.</text>
</comment>
<dbReference type="GO" id="GO:0008360">
    <property type="term" value="P:regulation of cell shape"/>
    <property type="evidence" value="ECO:0007669"/>
    <property type="project" value="UniProtKB-KW"/>
</dbReference>
<feature type="active site" description="Proton acceptor" evidence="18">
    <location>
        <position position="405"/>
    </location>
</feature>